<feature type="region of interest" description="Disordered" evidence="6">
    <location>
        <begin position="2063"/>
        <end position="2085"/>
    </location>
</feature>
<comment type="caution">
    <text evidence="10">The sequence shown here is derived from an EMBL/GenBank/DDBJ whole genome shotgun (WGS) entry which is preliminary data.</text>
</comment>
<comment type="subcellular location">
    <subcellularLocation>
        <location evidence="1">Membrane</location>
    </subcellularLocation>
</comment>
<feature type="region of interest" description="Disordered" evidence="6">
    <location>
        <begin position="2303"/>
        <end position="2348"/>
    </location>
</feature>
<keyword evidence="8" id="KW-0732">Signal</keyword>
<protein>
    <recommendedName>
        <fullName evidence="9">PKD/REJ-like domain-containing protein</fullName>
    </recommendedName>
</protein>
<feature type="domain" description="PKD/REJ-like" evidence="9">
    <location>
        <begin position="1085"/>
        <end position="1250"/>
    </location>
</feature>
<keyword evidence="5 7" id="KW-0472">Membrane</keyword>
<dbReference type="GO" id="GO:0006816">
    <property type="term" value="P:calcium ion transport"/>
    <property type="evidence" value="ECO:0007669"/>
    <property type="project" value="TreeGrafter"/>
</dbReference>
<feature type="compositionally biased region" description="Low complexity" evidence="6">
    <location>
        <begin position="1414"/>
        <end position="1443"/>
    </location>
</feature>
<evidence type="ECO:0000256" key="8">
    <source>
        <dbReference type="SAM" id="SignalP"/>
    </source>
</evidence>
<evidence type="ECO:0000256" key="7">
    <source>
        <dbReference type="SAM" id="Phobius"/>
    </source>
</evidence>
<feature type="chain" id="PRO_5041310899" description="PKD/REJ-like domain-containing protein" evidence="8">
    <location>
        <begin position="17"/>
        <end position="2518"/>
    </location>
</feature>
<sequence>MIQSLLSLASLFCIRGQDGTDGTFYLDALRDVTQEDGSWRSTIEQLNNHGSEHPQVELSGFLDFGCVRAVSVPSVCQATTLTQSSRLDCVSWCEGLPLGRLPRTLLVRGRECFCCDSDNVLGAAEAATCNLLCDDQELGIYAASAFQSKPSVRCGGAEHVYSALREFDGLSPLGRRGVFSARFGIWYQVVVASVPASVQADVPPGITWQTYADVSHYLHAVAIETGQPVFHHHMRLGFVPECIQYDGVAQKVVTLARATTGGVYVALLCPGCPIRVEVMEALSTQEADQYELSMPACSFDPEGRVLALVVVPRSGAAVTASLLEVNIVHRTVSWKASEQFEEVAALELCKPLPSEADQPPGFTALFTAPAQAGSEGEFLLADPEAFGTVQLPRCSEDGQACAGAGPDQEFVYLTGSASHPTHPFVFFATEPGENSSDVEGEARVAQSRCDGSGSFLWTATGDRSTIAIEAPFDRTDPAGWQLAAPRLILAEFLTSGRQMMLTFNRPTLMGAQPRDTDMDGIPDAHSEADAWGANFPCHWVVGVQTLQQLMLQDSSCTWMTEQELVVDLPAESPADIGSPVFIRSGVLFAHAPGSYSPPASGGVFLQPPQSQARAPEPVVSGSRQVDFCSNLELDALASRYTAGQPNVTWRLAMATCLTAEEPSPAGYCNTTDIELAMEAAGTTLQIASDERPVELRVLDIEVVVFNRWGIGASLMVQVNISQVPQPSLDISASPLNATPFHGVALRADVKQSGCLQAPLSYSWSLLSVSASPAVTPSSSQAMEDRAWQIWESPAGGSQLAIGWNSPSLLFPPLSLAAGVIYTFELEVKPLTSLPGYAAATAIDVRVDPSPLQMAFQQPLSVIRRSEDAEIDMAPSFDPDNPEALLPTPSWSCKALEPEDACDGLAQVLAAGIANCTDSDATVLLRVPLPLRAFACRPSPSALLVRGILRAGVKVQLVAKVAADIVPSTDVWWRSPSLLLREATASAEVVVLEDTSLALQPITAWIVSLSRFRLSEHQPLRLEGFGVDEAAASAAGASVLGSYGNLAYSWEVERFNSNPVWDATRAVLEGDSYQVPREIYSAVPSTQARLTNVSAGSSLVLPAKSLAAGAQYRFVLKVSDRDDPARFAVAAVEIKVIQSQPLQGLLRVTPTQGTAGVTSFALEAYGWGAEEDGLPLLYDFGYIDDSDAFRLGGGLREIGLGTGPRAVLHTADVPAGQITFFVDVYTTWGGSLRATAAATVHALPPTNATAERMRAMLAELDLVEPAQAISKLPVLLSQFPSESGNVSSSILMTSFLSSWSKNRDRLLSSTAVGLPSWPPPGLGLTLSLLLESLRPICRHFSGDEARLECAKGLRPLVAASLPSASVIDKLRLMPERCPEPILKPESRLASSMVRSLADLALMERQEAATNRRLADTSGGDNSSGNSSNDSNDGNGSTGSISNTSLTQQEGVQTSDLASPIQAMTWILDSMAQAHYTLTPHLTPGESFEILAPGMRFLSTRMERGENQSTYSATRPFLLEDESGFLNPTSWLYVGLGMMTSLELPDGVLPTNSTGEAGSLQDGSESELPVIALLAVCDSVGIPRKATAKMFGYLQEIEPAASCYRWQAGESPGWLREGVAVEESGSCTVTVGPEGHVGVTVLLGLFLDSEEAPIPVGEASELVGELEKETTPPPLLAAFGGVAALLLLNVGIAALSRLADIKVKSDSKVKAPPRDYWETPGYKLARVLPDPLVYGTDAEEIGVHIVRSWLSVCLASHLFVGIYSSDEKVPVHQKVAALLATCVAATGCSSVLLVRLGYSAGFSAALGGACAWPLGLLMKWLYEWRPWCPAEGEILNEVLDAGEQARIQDLLADDKEASSVRTDPAKSPFEASSGSEGEKQDPPGQSKQKLVKKPSSEAVTDAAAAGASAASAASASAASAKAEPQTPTIVLTETPGMKGLRLGASPQRMDLLRVPAAAPPKFPALQLLKSSQRMHRLPSRQLSLPPSSRERRAAAGDEGTPHLQSAGLVFASKSLDVPLWLQQARALPKAAESGLYHQGDGRRLSCGAVLEKAATWQRPGAVAGESGQALSSWPPATGPLQKDLEQKSRSNVQALEAARLIATGELLAAAVSDPALPMRNMPLLPIRVPLRPLPPPSRDSMTEALREVDALLASLQEEPPPAAVELLEQLPYEEQSLKHMMKQIQRMESAHVRRLERAYVQEAKQHLPEEVSLVMLLLAYLATMGLFMAGVGSTVSYWAWIAPSAVGDYLAAIMGSMATVSVLELLRMVLILLVAMSRLETLRRESQARWTRKHPELLEVRPAAPLASIPGPGKRRWPGLPPQPQPPPPPPQVPRSATASRGASASSLSLKSQATQSGLFWALPRKLRRGLWQSARVSPEKGAEQKPSARWSFLRKVGIQPDDQFGVVPTAKAQAREVQRGPRVSQDEVKQRLEAREAERVAKMMDMVPPWEPERWAQRVPARSEAPAVTWPSASSVSSKRTKTNKSKGSRVRFAVTPEEEMSAIVPSGAPKRAPEHPEQ</sequence>
<feature type="signal peptide" evidence="8">
    <location>
        <begin position="1"/>
        <end position="16"/>
    </location>
</feature>
<keyword evidence="11" id="KW-1185">Reference proteome</keyword>
<accession>A0AA36JK14</accession>
<dbReference type="GO" id="GO:0005886">
    <property type="term" value="C:plasma membrane"/>
    <property type="evidence" value="ECO:0007669"/>
    <property type="project" value="TreeGrafter"/>
</dbReference>
<keyword evidence="4 7" id="KW-1133">Transmembrane helix</keyword>
<feature type="compositionally biased region" description="Basic residues" evidence="6">
    <location>
        <begin position="2478"/>
        <end position="2489"/>
    </location>
</feature>
<evidence type="ECO:0000256" key="5">
    <source>
        <dbReference type="ARBA" id="ARBA00023136"/>
    </source>
</evidence>
<dbReference type="EMBL" id="CAUJNA010003655">
    <property type="protein sequence ID" value="CAJ1407037.1"/>
    <property type="molecule type" value="Genomic_DNA"/>
</dbReference>
<feature type="compositionally biased region" description="Low complexity" evidence="6">
    <location>
        <begin position="2332"/>
        <end position="2348"/>
    </location>
</feature>
<feature type="region of interest" description="Disordered" evidence="6">
    <location>
        <begin position="1406"/>
        <end position="1453"/>
    </location>
</feature>
<reference evidence="10" key="1">
    <citation type="submission" date="2023-08" db="EMBL/GenBank/DDBJ databases">
        <authorList>
            <person name="Chen Y."/>
            <person name="Shah S."/>
            <person name="Dougan E. K."/>
            <person name="Thang M."/>
            <person name="Chan C."/>
        </authorList>
    </citation>
    <scope>NUCLEOTIDE SEQUENCE</scope>
</reference>
<dbReference type="PANTHER" id="PTHR46730">
    <property type="entry name" value="POLYCYSTIN-1"/>
    <property type="match status" value="1"/>
</dbReference>
<organism evidence="10 11">
    <name type="scientific">Effrenium voratum</name>
    <dbReference type="NCBI Taxonomy" id="2562239"/>
    <lineage>
        <taxon>Eukaryota</taxon>
        <taxon>Sar</taxon>
        <taxon>Alveolata</taxon>
        <taxon>Dinophyceae</taxon>
        <taxon>Suessiales</taxon>
        <taxon>Symbiodiniaceae</taxon>
        <taxon>Effrenium</taxon>
    </lineage>
</organism>
<feature type="compositionally biased region" description="Pro residues" evidence="6">
    <location>
        <begin position="2317"/>
        <end position="2331"/>
    </location>
</feature>
<evidence type="ECO:0000313" key="11">
    <source>
        <dbReference type="Proteomes" id="UP001178507"/>
    </source>
</evidence>
<feature type="region of interest" description="Disordered" evidence="6">
    <location>
        <begin position="1970"/>
        <end position="1999"/>
    </location>
</feature>
<feature type="compositionally biased region" description="Polar residues" evidence="6">
    <location>
        <begin position="1444"/>
        <end position="1453"/>
    </location>
</feature>
<feature type="region of interest" description="Disordered" evidence="6">
    <location>
        <begin position="2457"/>
        <end position="2518"/>
    </location>
</feature>
<evidence type="ECO:0000256" key="3">
    <source>
        <dbReference type="ARBA" id="ARBA00022737"/>
    </source>
</evidence>
<dbReference type="Pfam" id="PF02010">
    <property type="entry name" value="REJ"/>
    <property type="match status" value="1"/>
</dbReference>
<gene>
    <name evidence="10" type="ORF">EVOR1521_LOCUS28836</name>
</gene>
<dbReference type="InterPro" id="IPR002859">
    <property type="entry name" value="PKD/REJ-like"/>
</dbReference>
<feature type="transmembrane region" description="Helical" evidence="7">
    <location>
        <begin position="2250"/>
        <end position="2273"/>
    </location>
</feature>
<evidence type="ECO:0000256" key="1">
    <source>
        <dbReference type="ARBA" id="ARBA00004370"/>
    </source>
</evidence>
<feature type="region of interest" description="Disordered" evidence="6">
    <location>
        <begin position="1915"/>
        <end position="1940"/>
    </location>
</feature>
<feature type="transmembrane region" description="Helical" evidence="7">
    <location>
        <begin position="2211"/>
        <end position="2238"/>
    </location>
</feature>
<dbReference type="PANTHER" id="PTHR46730:SF1">
    <property type="entry name" value="PLAT DOMAIN-CONTAINING PROTEIN"/>
    <property type="match status" value="1"/>
</dbReference>
<keyword evidence="2 7" id="KW-0812">Transmembrane</keyword>
<evidence type="ECO:0000313" key="10">
    <source>
        <dbReference type="EMBL" id="CAJ1407037.1"/>
    </source>
</evidence>
<evidence type="ECO:0000256" key="4">
    <source>
        <dbReference type="ARBA" id="ARBA00022989"/>
    </source>
</evidence>
<dbReference type="Proteomes" id="UP001178507">
    <property type="component" value="Unassembled WGS sequence"/>
</dbReference>
<evidence type="ECO:0000256" key="2">
    <source>
        <dbReference type="ARBA" id="ARBA00022692"/>
    </source>
</evidence>
<evidence type="ECO:0000259" key="9">
    <source>
        <dbReference type="Pfam" id="PF02010"/>
    </source>
</evidence>
<keyword evidence="3" id="KW-0677">Repeat</keyword>
<name>A0AA36JK14_9DINO</name>
<evidence type="ECO:0000256" key="6">
    <source>
        <dbReference type="SAM" id="MobiDB-lite"/>
    </source>
</evidence>
<dbReference type="GO" id="GO:0005261">
    <property type="term" value="F:monoatomic cation channel activity"/>
    <property type="evidence" value="ECO:0007669"/>
    <property type="project" value="TreeGrafter"/>
</dbReference>
<feature type="region of interest" description="Disordered" evidence="6">
    <location>
        <begin position="1851"/>
        <end position="1896"/>
    </location>
</feature>
<proteinExistence type="predicted"/>